<dbReference type="Proteomes" id="UP001152888">
    <property type="component" value="Unassembled WGS sequence"/>
</dbReference>
<evidence type="ECO:0000313" key="1">
    <source>
        <dbReference type="EMBL" id="CAH2007709.1"/>
    </source>
</evidence>
<sequence>MKNFSTVPEFAKFEEAEEYFELGHTLLLWFLPQRKQPGERPDDVNGCSCGSAMFELFPHSCACLLGSAALQVLLSLYDTVEDLDVDRQWHQHLNYFVTRFGEYILFLQLLEQPAKLLEYMRQDALTVLQEQLV</sequence>
<dbReference type="EMBL" id="CAKOFQ010007762">
    <property type="protein sequence ID" value="CAH2007709.1"/>
    <property type="molecule type" value="Genomic_DNA"/>
</dbReference>
<proteinExistence type="predicted"/>
<name>A0A9P0Q606_ACAOB</name>
<organism evidence="1 2">
    <name type="scientific">Acanthoscelides obtectus</name>
    <name type="common">Bean weevil</name>
    <name type="synonym">Bruchus obtectus</name>
    <dbReference type="NCBI Taxonomy" id="200917"/>
    <lineage>
        <taxon>Eukaryota</taxon>
        <taxon>Metazoa</taxon>
        <taxon>Ecdysozoa</taxon>
        <taxon>Arthropoda</taxon>
        <taxon>Hexapoda</taxon>
        <taxon>Insecta</taxon>
        <taxon>Pterygota</taxon>
        <taxon>Neoptera</taxon>
        <taxon>Endopterygota</taxon>
        <taxon>Coleoptera</taxon>
        <taxon>Polyphaga</taxon>
        <taxon>Cucujiformia</taxon>
        <taxon>Chrysomeloidea</taxon>
        <taxon>Chrysomelidae</taxon>
        <taxon>Bruchinae</taxon>
        <taxon>Bruchini</taxon>
        <taxon>Acanthoscelides</taxon>
    </lineage>
</organism>
<comment type="caution">
    <text evidence="1">The sequence shown here is derived from an EMBL/GenBank/DDBJ whole genome shotgun (WGS) entry which is preliminary data.</text>
</comment>
<evidence type="ECO:0000313" key="2">
    <source>
        <dbReference type="Proteomes" id="UP001152888"/>
    </source>
</evidence>
<reference evidence="1" key="1">
    <citation type="submission" date="2022-03" db="EMBL/GenBank/DDBJ databases">
        <authorList>
            <person name="Sayadi A."/>
        </authorList>
    </citation>
    <scope>NUCLEOTIDE SEQUENCE</scope>
</reference>
<dbReference type="AlphaFoldDB" id="A0A9P0Q606"/>
<accession>A0A9P0Q606</accession>
<protein>
    <submittedName>
        <fullName evidence="1">Uncharacterized protein</fullName>
    </submittedName>
</protein>
<keyword evidence="2" id="KW-1185">Reference proteome</keyword>
<gene>
    <name evidence="1" type="ORF">ACAOBT_LOCUS29797</name>
</gene>